<protein>
    <submittedName>
        <fullName evidence="4">Methyltransferase</fullName>
    </submittedName>
</protein>
<dbReference type="GO" id="GO:0032259">
    <property type="term" value="P:methylation"/>
    <property type="evidence" value="ECO:0007669"/>
    <property type="project" value="UniProtKB-KW"/>
</dbReference>
<dbReference type="InterPro" id="IPR029063">
    <property type="entry name" value="SAM-dependent_MTases_sf"/>
</dbReference>
<evidence type="ECO:0000313" key="5">
    <source>
        <dbReference type="Proteomes" id="UP000192707"/>
    </source>
</evidence>
<reference evidence="4 5" key="1">
    <citation type="submission" date="2016-12" db="EMBL/GenBank/DDBJ databases">
        <title>The new phylogeny of genus Mycobacterium.</title>
        <authorList>
            <person name="Tortoli E."/>
            <person name="Trovato A."/>
            <person name="Cirillo D.M."/>
        </authorList>
    </citation>
    <scope>NUCLEOTIDE SEQUENCE [LARGE SCALE GENOMIC DNA]</scope>
    <source>
        <strain evidence="4 5">DSM 45069</strain>
    </source>
</reference>
<evidence type="ECO:0000256" key="2">
    <source>
        <dbReference type="ARBA" id="ARBA00022679"/>
    </source>
</evidence>
<dbReference type="GO" id="GO:0008171">
    <property type="term" value="F:O-methyltransferase activity"/>
    <property type="evidence" value="ECO:0007669"/>
    <property type="project" value="InterPro"/>
</dbReference>
<dbReference type="AlphaFoldDB" id="A0A1W9ZMS3"/>
<dbReference type="CDD" id="cd02440">
    <property type="entry name" value="AdoMet_MTases"/>
    <property type="match status" value="1"/>
</dbReference>
<organism evidence="4 5">
    <name type="scientific">Mycobacterium arosiense ATCC BAA-1401 = DSM 45069</name>
    <dbReference type="NCBI Taxonomy" id="1265311"/>
    <lineage>
        <taxon>Bacteria</taxon>
        <taxon>Bacillati</taxon>
        <taxon>Actinomycetota</taxon>
        <taxon>Actinomycetes</taxon>
        <taxon>Mycobacteriales</taxon>
        <taxon>Mycobacteriaceae</taxon>
        <taxon>Mycobacterium</taxon>
        <taxon>Mycobacterium avium complex (MAC)</taxon>
    </lineage>
</organism>
<sequence>MTTTLQDGRVASVLDRMYAESKNQMSLLRERRGTFDRPMTAQERAEAMSEFYIPVTPEAGRLLYSLVRATRPATIVEFGMSFGISAIHLAAAVRDNGTGRVVTTELSDTKIAAAKQTFAETGLDDVITILEGDALSTLADLPGPVDFVLLDGWKDLYLPIIELLEPRLSPGVLVVADNTGSADTQPYLDRVRNPDNGYVTFNFAVRDSDSMEISCRTGG</sequence>
<name>A0A1W9ZMS3_MYCAI</name>
<dbReference type="PROSITE" id="PS51682">
    <property type="entry name" value="SAM_OMT_I"/>
    <property type="match status" value="1"/>
</dbReference>
<dbReference type="SUPFAM" id="SSF53335">
    <property type="entry name" value="S-adenosyl-L-methionine-dependent methyltransferases"/>
    <property type="match status" value="1"/>
</dbReference>
<evidence type="ECO:0000256" key="3">
    <source>
        <dbReference type="ARBA" id="ARBA00022691"/>
    </source>
</evidence>
<dbReference type="Gene3D" id="3.40.50.150">
    <property type="entry name" value="Vaccinia Virus protein VP39"/>
    <property type="match status" value="1"/>
</dbReference>
<keyword evidence="5" id="KW-1185">Reference proteome</keyword>
<gene>
    <name evidence="4" type="ORF">BST14_06500</name>
</gene>
<dbReference type="PANTHER" id="PTHR43167:SF1">
    <property type="entry name" value="PUTATIVE (AFU_ORTHOLOGUE AFUA_6G01830)-RELATED"/>
    <property type="match status" value="1"/>
</dbReference>
<dbReference type="PANTHER" id="PTHR43167">
    <property type="entry name" value="PUTATIVE (AFU_ORTHOLOGUE AFUA_6G01830)-RELATED"/>
    <property type="match status" value="1"/>
</dbReference>
<keyword evidence="3" id="KW-0949">S-adenosyl-L-methionine</keyword>
<proteinExistence type="predicted"/>
<dbReference type="InterPro" id="IPR002935">
    <property type="entry name" value="SAM_O-MeTrfase"/>
</dbReference>
<keyword evidence="2 4" id="KW-0808">Transferase</keyword>
<dbReference type="EMBL" id="MVHG01000009">
    <property type="protein sequence ID" value="ORA19070.1"/>
    <property type="molecule type" value="Genomic_DNA"/>
</dbReference>
<keyword evidence="1 4" id="KW-0489">Methyltransferase</keyword>
<dbReference type="Pfam" id="PF13578">
    <property type="entry name" value="Methyltransf_24"/>
    <property type="match status" value="1"/>
</dbReference>
<dbReference type="RefSeq" id="WP_083063747.1">
    <property type="nucleotide sequence ID" value="NZ_MVHG01000009.1"/>
</dbReference>
<accession>A0A1W9ZMS3</accession>
<dbReference type="OrthoDB" id="9799672at2"/>
<evidence type="ECO:0000313" key="4">
    <source>
        <dbReference type="EMBL" id="ORA19070.1"/>
    </source>
</evidence>
<comment type="caution">
    <text evidence="4">The sequence shown here is derived from an EMBL/GenBank/DDBJ whole genome shotgun (WGS) entry which is preliminary data.</text>
</comment>
<evidence type="ECO:0000256" key="1">
    <source>
        <dbReference type="ARBA" id="ARBA00022603"/>
    </source>
</evidence>
<dbReference type="Proteomes" id="UP000192707">
    <property type="component" value="Unassembled WGS sequence"/>
</dbReference>